<dbReference type="AlphaFoldDB" id="A0A4R8UU78"/>
<keyword evidence="5" id="KW-1185">Reference proteome</keyword>
<evidence type="ECO:0000313" key="5">
    <source>
        <dbReference type="Proteomes" id="UP000298252"/>
    </source>
</evidence>
<sequence>MATRWARFARGWLTAVVAVLVAALSHVAAGGQAPAPVSVSIALAFAGMVSVALAGKKLSLLKLSVSVGFSQVLFHLLFGLGGTAGSMTMAGHHGSATVIVGAASASLTSPAMGWMWIAHALAAIVTIVALRRGERTFWALVELARTALVTVVIALGLVLVPLRVARLRAALHRVIEPVDLAVLLSPMRHRGPPRALAGF</sequence>
<feature type="transmembrane region" description="Helical" evidence="1">
    <location>
        <begin position="72"/>
        <end position="91"/>
    </location>
</feature>
<dbReference type="Proteomes" id="UP000199639">
    <property type="component" value="Unassembled WGS sequence"/>
</dbReference>
<dbReference type="Proteomes" id="UP000298252">
    <property type="component" value="Unassembled WGS sequence"/>
</dbReference>
<evidence type="ECO:0000256" key="1">
    <source>
        <dbReference type="SAM" id="Phobius"/>
    </source>
</evidence>
<feature type="transmembrane region" description="Helical" evidence="1">
    <location>
        <begin position="137"/>
        <end position="160"/>
    </location>
</feature>
<protein>
    <submittedName>
        <fullName evidence="2">Uncharacterized protein</fullName>
    </submittedName>
</protein>
<keyword evidence="1" id="KW-0812">Transmembrane</keyword>
<evidence type="ECO:0000313" key="3">
    <source>
        <dbReference type="EMBL" id="TFB71991.1"/>
    </source>
</evidence>
<feature type="transmembrane region" description="Helical" evidence="1">
    <location>
        <begin position="111"/>
        <end position="130"/>
    </location>
</feature>
<dbReference type="EMBL" id="FNIB01000012">
    <property type="protein sequence ID" value="SDO20885.1"/>
    <property type="molecule type" value="Genomic_DNA"/>
</dbReference>
<gene>
    <name evidence="3" type="ORF">E3O21_19325</name>
    <name evidence="2" type="ORF">SAMN05216368_11272</name>
</gene>
<evidence type="ECO:0000313" key="4">
    <source>
        <dbReference type="Proteomes" id="UP000199639"/>
    </source>
</evidence>
<dbReference type="RefSeq" id="WP_104129519.1">
    <property type="nucleotide sequence ID" value="NZ_FNIB01000012.1"/>
</dbReference>
<feature type="transmembrane region" description="Helical" evidence="1">
    <location>
        <begin position="39"/>
        <end position="60"/>
    </location>
</feature>
<accession>A0A4R8UU78</accession>
<reference evidence="2 4" key="1">
    <citation type="submission" date="2016-10" db="EMBL/GenBank/DDBJ databases">
        <authorList>
            <person name="Varghese N."/>
            <person name="Submissions S."/>
        </authorList>
    </citation>
    <scope>NUCLEOTIDE SEQUENCE [LARGE SCALE GENOMIC DNA]</scope>
    <source>
        <strain evidence="2 4">CGMCC 1.11215</strain>
    </source>
</reference>
<reference evidence="3 5" key="2">
    <citation type="submission" date="2019-03" db="EMBL/GenBank/DDBJ databases">
        <title>Genomics of glacier-inhabiting Cryobacterium strains.</title>
        <authorList>
            <person name="Liu Q."/>
            <person name="Xin Y.-H."/>
        </authorList>
    </citation>
    <scope>NUCLEOTIDE SEQUENCE [LARGE SCALE GENOMIC DNA]</scope>
    <source>
        <strain evidence="3 5">Hh8</strain>
    </source>
</reference>
<keyword evidence="1" id="KW-1133">Transmembrane helix</keyword>
<proteinExistence type="predicted"/>
<keyword evidence="1" id="KW-0472">Membrane</keyword>
<organism evidence="2 4">
    <name type="scientific">Cryobacterium flavum</name>
    <dbReference type="NCBI Taxonomy" id="1424659"/>
    <lineage>
        <taxon>Bacteria</taxon>
        <taxon>Bacillati</taxon>
        <taxon>Actinomycetota</taxon>
        <taxon>Actinomycetes</taxon>
        <taxon>Micrococcales</taxon>
        <taxon>Microbacteriaceae</taxon>
        <taxon>Cryobacterium</taxon>
    </lineage>
</organism>
<dbReference type="STRING" id="1424659.SAMN05216368_11272"/>
<evidence type="ECO:0000313" key="2">
    <source>
        <dbReference type="EMBL" id="SDO20885.1"/>
    </source>
</evidence>
<name>A0A4R8UU78_9MICO</name>
<dbReference type="EMBL" id="SOFD01000044">
    <property type="protein sequence ID" value="TFB71991.1"/>
    <property type="molecule type" value="Genomic_DNA"/>
</dbReference>